<evidence type="ECO:0000259" key="5">
    <source>
        <dbReference type="Pfam" id="PF04542"/>
    </source>
</evidence>
<name>A0A7G5IMT8_9SPHN</name>
<dbReference type="Gene3D" id="1.10.10.10">
    <property type="entry name" value="Winged helix-like DNA-binding domain superfamily/Winged helix DNA-binding domain"/>
    <property type="match status" value="1"/>
</dbReference>
<dbReference type="InterPro" id="IPR039425">
    <property type="entry name" value="RNA_pol_sigma-70-like"/>
</dbReference>
<dbReference type="Pfam" id="PF08281">
    <property type="entry name" value="Sigma70_r4_2"/>
    <property type="match status" value="1"/>
</dbReference>
<evidence type="ECO:0000256" key="2">
    <source>
        <dbReference type="ARBA" id="ARBA00023015"/>
    </source>
</evidence>
<dbReference type="NCBIfam" id="TIGR02937">
    <property type="entry name" value="sigma70-ECF"/>
    <property type="match status" value="1"/>
</dbReference>
<accession>A0A7G5IMT8</accession>
<keyword evidence="2" id="KW-0805">Transcription regulation</keyword>
<dbReference type="Proteomes" id="UP000515292">
    <property type="component" value="Chromosome"/>
</dbReference>
<dbReference type="GO" id="GO:0016987">
    <property type="term" value="F:sigma factor activity"/>
    <property type="evidence" value="ECO:0007669"/>
    <property type="project" value="UniProtKB-KW"/>
</dbReference>
<protein>
    <submittedName>
        <fullName evidence="7">Sigma-70 family RNA polymerase sigma factor</fullName>
    </submittedName>
</protein>
<evidence type="ECO:0000313" key="8">
    <source>
        <dbReference type="Proteomes" id="UP000515292"/>
    </source>
</evidence>
<dbReference type="InterPro" id="IPR007627">
    <property type="entry name" value="RNA_pol_sigma70_r2"/>
</dbReference>
<keyword evidence="3" id="KW-0731">Sigma factor</keyword>
<evidence type="ECO:0000256" key="4">
    <source>
        <dbReference type="ARBA" id="ARBA00023163"/>
    </source>
</evidence>
<dbReference type="InterPro" id="IPR013324">
    <property type="entry name" value="RNA_pol_sigma_r3/r4-like"/>
</dbReference>
<dbReference type="EMBL" id="CP059851">
    <property type="protein sequence ID" value="QMW24680.1"/>
    <property type="molecule type" value="Genomic_DNA"/>
</dbReference>
<dbReference type="GO" id="GO:0006352">
    <property type="term" value="P:DNA-templated transcription initiation"/>
    <property type="evidence" value="ECO:0007669"/>
    <property type="project" value="InterPro"/>
</dbReference>
<dbReference type="Pfam" id="PF04542">
    <property type="entry name" value="Sigma70_r2"/>
    <property type="match status" value="1"/>
</dbReference>
<dbReference type="GO" id="GO:0003677">
    <property type="term" value="F:DNA binding"/>
    <property type="evidence" value="ECO:0007669"/>
    <property type="project" value="InterPro"/>
</dbReference>
<dbReference type="InterPro" id="IPR013249">
    <property type="entry name" value="RNA_pol_sigma70_r4_t2"/>
</dbReference>
<comment type="similarity">
    <text evidence="1">Belongs to the sigma-70 factor family. ECF subfamily.</text>
</comment>
<reference evidence="7 8" key="1">
    <citation type="submission" date="2020-07" db="EMBL/GenBank/DDBJ databases">
        <title>Complete genome sequence for Sandaracinobacter sp. M6.</title>
        <authorList>
            <person name="Tang Y."/>
            <person name="Liu Q."/>
            <person name="Guo Z."/>
            <person name="Lei P."/>
            <person name="Huang B."/>
        </authorList>
    </citation>
    <scope>NUCLEOTIDE SEQUENCE [LARGE SCALE GENOMIC DNA]</scope>
    <source>
        <strain evidence="7 8">M6</strain>
    </source>
</reference>
<feature type="domain" description="RNA polymerase sigma-70 region 2" evidence="5">
    <location>
        <begin position="9"/>
        <end position="69"/>
    </location>
</feature>
<evidence type="ECO:0000256" key="1">
    <source>
        <dbReference type="ARBA" id="ARBA00010641"/>
    </source>
</evidence>
<dbReference type="AlphaFoldDB" id="A0A7G5IMT8"/>
<proteinExistence type="inferred from homology"/>
<dbReference type="KEGG" id="sand:H3309_13355"/>
<keyword evidence="4" id="KW-0804">Transcription</keyword>
<feature type="domain" description="RNA polymerase sigma factor 70 region 4 type 2" evidence="6">
    <location>
        <begin position="101"/>
        <end position="152"/>
    </location>
</feature>
<dbReference type="SUPFAM" id="SSF88946">
    <property type="entry name" value="Sigma2 domain of RNA polymerase sigma factors"/>
    <property type="match status" value="1"/>
</dbReference>
<gene>
    <name evidence="7" type="ORF">H3309_13355</name>
</gene>
<dbReference type="Gene3D" id="1.10.1740.10">
    <property type="match status" value="1"/>
</dbReference>
<evidence type="ECO:0000256" key="3">
    <source>
        <dbReference type="ARBA" id="ARBA00023082"/>
    </source>
</evidence>
<dbReference type="CDD" id="cd06171">
    <property type="entry name" value="Sigma70_r4"/>
    <property type="match status" value="1"/>
</dbReference>
<keyword evidence="8" id="KW-1185">Reference proteome</keyword>
<dbReference type="PANTHER" id="PTHR43133">
    <property type="entry name" value="RNA POLYMERASE ECF-TYPE SIGMA FACTO"/>
    <property type="match status" value="1"/>
</dbReference>
<dbReference type="InterPro" id="IPR036388">
    <property type="entry name" value="WH-like_DNA-bd_sf"/>
</dbReference>
<organism evidence="7 8">
    <name type="scientific">Sandaracinobacteroides saxicola</name>
    <dbReference type="NCBI Taxonomy" id="2759707"/>
    <lineage>
        <taxon>Bacteria</taxon>
        <taxon>Pseudomonadati</taxon>
        <taxon>Pseudomonadota</taxon>
        <taxon>Alphaproteobacteria</taxon>
        <taxon>Sphingomonadales</taxon>
        <taxon>Sphingosinicellaceae</taxon>
        <taxon>Sandaracinobacteroides</taxon>
    </lineage>
</organism>
<sequence length="158" mass="17507">MVYDSSSMKLFAVAMRILSDRQEAEDVLQDVFLTIWRKAAEYDAGRASPMTWMTTITRNRAIDRVRARGTRAAVPVEEAHELADERPTPEASAMASEAATRLHAALAGLDPRHQAVIRAAYVGGLTYEALAEREGIPVGTLKTWVRRALIRLRGEMVA</sequence>
<dbReference type="PANTHER" id="PTHR43133:SF62">
    <property type="entry name" value="RNA POLYMERASE SIGMA FACTOR SIGZ"/>
    <property type="match status" value="1"/>
</dbReference>
<dbReference type="InterPro" id="IPR013325">
    <property type="entry name" value="RNA_pol_sigma_r2"/>
</dbReference>
<dbReference type="SUPFAM" id="SSF88659">
    <property type="entry name" value="Sigma3 and sigma4 domains of RNA polymerase sigma factors"/>
    <property type="match status" value="1"/>
</dbReference>
<evidence type="ECO:0000313" key="7">
    <source>
        <dbReference type="EMBL" id="QMW24680.1"/>
    </source>
</evidence>
<evidence type="ECO:0000259" key="6">
    <source>
        <dbReference type="Pfam" id="PF08281"/>
    </source>
</evidence>
<dbReference type="InterPro" id="IPR014284">
    <property type="entry name" value="RNA_pol_sigma-70_dom"/>
</dbReference>